<evidence type="ECO:0000256" key="12">
    <source>
        <dbReference type="RuleBase" id="RU003784"/>
    </source>
</evidence>
<dbReference type="Gene3D" id="3.40.50.300">
    <property type="entry name" value="P-loop containing nucleotide triphosphate hydrolases"/>
    <property type="match status" value="1"/>
</dbReference>
<keyword evidence="5 10" id="KW-0819">tRNA processing</keyword>
<protein>
    <recommendedName>
        <fullName evidence="10">tRNA dimethylallyltransferase</fullName>
        <ecNumber evidence="10">2.5.1.75</ecNumber>
    </recommendedName>
    <alternativeName>
        <fullName evidence="10">Dimethylallyl diphosphate:tRNA dimethylallyltransferase</fullName>
        <shortName evidence="10">DMAPP:tRNA dimethylallyltransferase</shortName>
        <shortName evidence="10">DMATase</shortName>
    </alternativeName>
    <alternativeName>
        <fullName evidence="10">Isopentenyl-diphosphate:tRNA isopentenyltransferase</fullName>
        <shortName evidence="10">IPP transferase</shortName>
        <shortName evidence="10">IPPT</shortName>
        <shortName evidence="10">IPTase</shortName>
    </alternativeName>
</protein>
<evidence type="ECO:0000256" key="8">
    <source>
        <dbReference type="ARBA" id="ARBA00022842"/>
    </source>
</evidence>
<comment type="function">
    <text evidence="2 10 12">Catalyzes the transfer of a dimethylallyl group onto the adenine at position 37 in tRNAs that read codons beginning with uridine, leading to the formation of N6-(dimethylallyl)adenosine (i(6)A).</text>
</comment>
<dbReference type="STRING" id="637679.GCA_001550055_03393"/>
<dbReference type="InterPro" id="IPR018022">
    <property type="entry name" value="IPT"/>
</dbReference>
<keyword evidence="8 10" id="KW-0460">Magnesium</keyword>
<evidence type="ECO:0000256" key="7">
    <source>
        <dbReference type="ARBA" id="ARBA00022840"/>
    </source>
</evidence>
<gene>
    <name evidence="10" type="primary">miaA</name>
    <name evidence="14" type="ORF">SAMN04488071_2227</name>
</gene>
<dbReference type="NCBIfam" id="TIGR00174">
    <property type="entry name" value="miaA"/>
    <property type="match status" value="1"/>
</dbReference>
<keyword evidence="15" id="KW-1185">Reference proteome</keyword>
<keyword evidence="4 10" id="KW-0808">Transferase</keyword>
<proteinExistence type="inferred from homology"/>
<evidence type="ECO:0000256" key="9">
    <source>
        <dbReference type="ARBA" id="ARBA00049563"/>
    </source>
</evidence>
<feature type="site" description="Interaction with substrate tRNA" evidence="10">
    <location>
        <position position="100"/>
    </location>
</feature>
<evidence type="ECO:0000256" key="5">
    <source>
        <dbReference type="ARBA" id="ARBA00022694"/>
    </source>
</evidence>
<evidence type="ECO:0000256" key="6">
    <source>
        <dbReference type="ARBA" id="ARBA00022741"/>
    </source>
</evidence>
<feature type="binding site" evidence="10">
    <location>
        <begin position="11"/>
        <end position="16"/>
    </location>
    <ligand>
        <name>substrate</name>
    </ligand>
</feature>
<comment type="similarity">
    <text evidence="3 10 13">Belongs to the IPP transferase family.</text>
</comment>
<dbReference type="PANTHER" id="PTHR11088">
    <property type="entry name" value="TRNA DIMETHYLALLYLTRANSFERASE"/>
    <property type="match status" value="1"/>
</dbReference>
<dbReference type="Gene3D" id="1.10.20.140">
    <property type="match status" value="1"/>
</dbReference>
<dbReference type="SUPFAM" id="SSF52540">
    <property type="entry name" value="P-loop containing nucleoside triphosphate hydrolases"/>
    <property type="match status" value="2"/>
</dbReference>
<feature type="site" description="Interaction with substrate tRNA" evidence="10">
    <location>
        <position position="122"/>
    </location>
</feature>
<accession>A0A1G7AX10</accession>
<feature type="region of interest" description="Interaction with substrate tRNA" evidence="10">
    <location>
        <begin position="34"/>
        <end position="37"/>
    </location>
</feature>
<evidence type="ECO:0000313" key="14">
    <source>
        <dbReference type="EMBL" id="SDE18496.1"/>
    </source>
</evidence>
<dbReference type="FunFam" id="1.10.20.140:FF:000001">
    <property type="entry name" value="tRNA dimethylallyltransferase"/>
    <property type="match status" value="1"/>
</dbReference>
<evidence type="ECO:0000256" key="2">
    <source>
        <dbReference type="ARBA" id="ARBA00003213"/>
    </source>
</evidence>
<evidence type="ECO:0000256" key="11">
    <source>
        <dbReference type="RuleBase" id="RU003783"/>
    </source>
</evidence>
<organism evidence="14 15">
    <name type="scientific">Kordiimonas lacus</name>
    <dbReference type="NCBI Taxonomy" id="637679"/>
    <lineage>
        <taxon>Bacteria</taxon>
        <taxon>Pseudomonadati</taxon>
        <taxon>Pseudomonadota</taxon>
        <taxon>Alphaproteobacteria</taxon>
        <taxon>Kordiimonadales</taxon>
        <taxon>Kordiimonadaceae</taxon>
        <taxon>Kordiimonas</taxon>
    </lineage>
</organism>
<comment type="subunit">
    <text evidence="10">Monomer.</text>
</comment>
<dbReference type="PANTHER" id="PTHR11088:SF60">
    <property type="entry name" value="TRNA DIMETHYLALLYLTRANSFERASE"/>
    <property type="match status" value="1"/>
</dbReference>
<dbReference type="InterPro" id="IPR027417">
    <property type="entry name" value="P-loop_NTPase"/>
</dbReference>
<evidence type="ECO:0000256" key="4">
    <source>
        <dbReference type="ARBA" id="ARBA00022679"/>
    </source>
</evidence>
<evidence type="ECO:0000313" key="15">
    <source>
        <dbReference type="Proteomes" id="UP000183685"/>
    </source>
</evidence>
<dbReference type="RefSeq" id="WP_241493423.1">
    <property type="nucleotide sequence ID" value="NZ_DAIOMO010000008.1"/>
</dbReference>
<name>A0A1G7AX10_9PROT</name>
<dbReference type="AlphaFoldDB" id="A0A1G7AX10"/>
<dbReference type="GO" id="GO:0005524">
    <property type="term" value="F:ATP binding"/>
    <property type="evidence" value="ECO:0007669"/>
    <property type="project" value="UniProtKB-UniRule"/>
</dbReference>
<feature type="binding site" evidence="10">
    <location>
        <begin position="9"/>
        <end position="16"/>
    </location>
    <ligand>
        <name>ATP</name>
        <dbReference type="ChEBI" id="CHEBI:30616"/>
    </ligand>
</feature>
<comment type="caution">
    <text evidence="10">Lacks conserved residue(s) required for the propagation of feature annotation.</text>
</comment>
<keyword evidence="7 10" id="KW-0067">ATP-binding</keyword>
<comment type="cofactor">
    <cofactor evidence="1 10">
        <name>Mg(2+)</name>
        <dbReference type="ChEBI" id="CHEBI:18420"/>
    </cofactor>
</comment>
<dbReference type="EC" id="2.5.1.75" evidence="10"/>
<dbReference type="Pfam" id="PF01715">
    <property type="entry name" value="IPPT"/>
    <property type="match status" value="1"/>
</dbReference>
<dbReference type="InterPro" id="IPR039657">
    <property type="entry name" value="Dimethylallyltransferase"/>
</dbReference>
<evidence type="ECO:0000256" key="3">
    <source>
        <dbReference type="ARBA" id="ARBA00005842"/>
    </source>
</evidence>
<dbReference type="GO" id="GO:0006400">
    <property type="term" value="P:tRNA modification"/>
    <property type="evidence" value="ECO:0007669"/>
    <property type="project" value="TreeGrafter"/>
</dbReference>
<comment type="catalytic activity">
    <reaction evidence="9 10 11">
        <text>adenosine(37) in tRNA + dimethylallyl diphosphate = N(6)-dimethylallyladenosine(37) in tRNA + diphosphate</text>
        <dbReference type="Rhea" id="RHEA:26482"/>
        <dbReference type="Rhea" id="RHEA-COMP:10162"/>
        <dbReference type="Rhea" id="RHEA-COMP:10375"/>
        <dbReference type="ChEBI" id="CHEBI:33019"/>
        <dbReference type="ChEBI" id="CHEBI:57623"/>
        <dbReference type="ChEBI" id="CHEBI:74411"/>
        <dbReference type="ChEBI" id="CHEBI:74415"/>
        <dbReference type="EC" id="2.5.1.75"/>
    </reaction>
</comment>
<reference evidence="14 15" key="1">
    <citation type="submission" date="2016-10" db="EMBL/GenBank/DDBJ databases">
        <authorList>
            <person name="de Groot N.N."/>
        </authorList>
    </citation>
    <scope>NUCLEOTIDE SEQUENCE [LARGE SCALE GENOMIC DNA]</scope>
    <source>
        <strain evidence="14 15">CGMCC 1.9109</strain>
    </source>
</reference>
<dbReference type="GO" id="GO:0052381">
    <property type="term" value="F:tRNA dimethylallyltransferase activity"/>
    <property type="evidence" value="ECO:0007669"/>
    <property type="project" value="UniProtKB-UniRule"/>
</dbReference>
<dbReference type="Proteomes" id="UP000183685">
    <property type="component" value="Unassembled WGS sequence"/>
</dbReference>
<evidence type="ECO:0000256" key="10">
    <source>
        <dbReference type="HAMAP-Rule" id="MF_00185"/>
    </source>
</evidence>
<dbReference type="EMBL" id="FNAK01000005">
    <property type="protein sequence ID" value="SDE18496.1"/>
    <property type="molecule type" value="Genomic_DNA"/>
</dbReference>
<evidence type="ECO:0000256" key="1">
    <source>
        <dbReference type="ARBA" id="ARBA00001946"/>
    </source>
</evidence>
<feature type="region of interest" description="Interaction with substrate tRNA" evidence="10">
    <location>
        <begin position="158"/>
        <end position="162"/>
    </location>
</feature>
<dbReference type="HAMAP" id="MF_00185">
    <property type="entry name" value="IPP_trans"/>
    <property type="match status" value="1"/>
</dbReference>
<keyword evidence="6 10" id="KW-0547">Nucleotide-binding</keyword>
<evidence type="ECO:0000256" key="13">
    <source>
        <dbReference type="RuleBase" id="RU003785"/>
    </source>
</evidence>
<sequence length="314" mass="35013">MKRALFIAGPTASGKSALSLRLAEDLNGVIINSDSMQVYRDLRVITARPSEEEEARAPHKLYGYLDATEVSSAASWAEDAMVEIEAAWANGQTPIVIGGTGLYFKTLLTGMAVIPEIPDDIRAAVRARCDREGSELLHKELAEVDPVTAERLFPGDSQRICRALEVYRATGKPISAWQADTPPGPMQAVDDAGLLTKIVLDPPRDVLYDRCNRRFDLMLESGAWEELDALIARELDPSLPLMRALGVPSLIAHRRGGLSLEEAVEDAKMQTRRFAKRQLTWFRNQFGHWDRFPAQFSESDYRDFLNKKITKAVD</sequence>